<proteinExistence type="predicted"/>
<sequence length="166" mass="19651">MRGQFIVHPEDSRYGQIQFIMKEDSFLVVQEDGVETRMSNNPLMDAKKLFEDQIKNKDKPRVYCNKTLAGLIPKSYNFFGTTDRMMFFHNRPEYLVTHGMISRSGKTCELRFNMPHGLMKSKRIRRIVLNSFYDVGNRVTFEIETREDVTWKNRNKRFDKPVITIG</sequence>
<gene>
    <name evidence="1" type="ORF">RL38J1_109</name>
</gene>
<reference evidence="1 2" key="1">
    <citation type="submission" date="2019-10" db="EMBL/GenBank/DDBJ databases">
        <title>Complete genome sequence of bacteriophage vB_RLeM_RL38JI.</title>
        <authorList>
            <person name="Gunathilake D."/>
            <person name="Bhat S."/>
            <person name="Yost C.K."/>
            <person name="Hynes M.F."/>
        </authorList>
    </citation>
    <scope>NUCLEOTIDE SEQUENCE [LARGE SCALE GENOMIC DNA]</scope>
</reference>
<organism evidence="1 2">
    <name type="scientific">Rhizobium phage RL38J1</name>
    <dbReference type="NCBI Taxonomy" id="2663232"/>
    <lineage>
        <taxon>Viruses</taxon>
        <taxon>Duplodnaviria</taxon>
        <taxon>Heunggongvirae</taxon>
        <taxon>Uroviricota</taxon>
        <taxon>Caudoviricetes</taxon>
        <taxon>Pootjesviridae</taxon>
        <taxon>Innesvirus</taxon>
        <taxon>Innesvirus RL38J1</taxon>
    </lineage>
</organism>
<dbReference type="EMBL" id="MN549360">
    <property type="protein sequence ID" value="QGZ13920.1"/>
    <property type="molecule type" value="Genomic_DNA"/>
</dbReference>
<evidence type="ECO:0000313" key="2">
    <source>
        <dbReference type="Proteomes" id="UP000436513"/>
    </source>
</evidence>
<keyword evidence="2" id="KW-1185">Reference proteome</keyword>
<dbReference type="Proteomes" id="UP000436513">
    <property type="component" value="Segment"/>
</dbReference>
<protein>
    <submittedName>
        <fullName evidence="1">Uncharacterized protein</fullName>
    </submittedName>
</protein>
<name>A0A6B9J1G0_9CAUD</name>
<evidence type="ECO:0000313" key="1">
    <source>
        <dbReference type="EMBL" id="QGZ13920.1"/>
    </source>
</evidence>
<accession>A0A6B9J1G0</accession>